<comment type="caution">
    <text evidence="2">The sequence shown here is derived from an EMBL/GenBank/DDBJ whole genome shotgun (WGS) entry which is preliminary data.</text>
</comment>
<accession>A0A5C4LP10</accession>
<feature type="domain" description="Lysozyme inhibitor LprI-like N-terminal" evidence="1">
    <location>
        <begin position="20"/>
        <end position="76"/>
    </location>
</feature>
<evidence type="ECO:0000313" key="3">
    <source>
        <dbReference type="Proteomes" id="UP000305267"/>
    </source>
</evidence>
<dbReference type="Pfam" id="PF07007">
    <property type="entry name" value="LprI"/>
    <property type="match status" value="1"/>
</dbReference>
<gene>
    <name evidence="2" type="ORF">FF100_06675</name>
</gene>
<dbReference type="InterPro" id="IPR009739">
    <property type="entry name" value="LprI-like_N"/>
</dbReference>
<proteinExistence type="predicted"/>
<reference evidence="2 3" key="1">
    <citation type="submission" date="2019-06" db="EMBL/GenBank/DDBJ databases">
        <title>Genome of Methylobacterium sp. 17Sr1-39.</title>
        <authorList>
            <person name="Seo T."/>
        </authorList>
    </citation>
    <scope>NUCLEOTIDE SEQUENCE [LARGE SCALE GENOMIC DNA]</scope>
    <source>
        <strain evidence="2 3">17Sr1-39</strain>
    </source>
</reference>
<keyword evidence="3" id="KW-1185">Reference proteome</keyword>
<organism evidence="2 3">
    <name type="scientific">Methylobacterium terricola</name>
    <dbReference type="NCBI Taxonomy" id="2583531"/>
    <lineage>
        <taxon>Bacteria</taxon>
        <taxon>Pseudomonadati</taxon>
        <taxon>Pseudomonadota</taxon>
        <taxon>Alphaproteobacteria</taxon>
        <taxon>Hyphomicrobiales</taxon>
        <taxon>Methylobacteriaceae</taxon>
        <taxon>Methylobacterium</taxon>
    </lineage>
</organism>
<dbReference type="Proteomes" id="UP000305267">
    <property type="component" value="Unassembled WGS sequence"/>
</dbReference>
<protein>
    <submittedName>
        <fullName evidence="2">DUF1311 domain-containing protein</fullName>
    </submittedName>
</protein>
<dbReference type="RefSeq" id="WP_139034759.1">
    <property type="nucleotide sequence ID" value="NZ_VDDA01000002.1"/>
</dbReference>
<dbReference type="AlphaFoldDB" id="A0A5C4LP10"/>
<name>A0A5C4LP10_9HYPH</name>
<dbReference type="EMBL" id="VDDA01000002">
    <property type="protein sequence ID" value="TNC15231.1"/>
    <property type="molecule type" value="Genomic_DNA"/>
</dbReference>
<dbReference type="Gene3D" id="1.20.1270.180">
    <property type="match status" value="1"/>
</dbReference>
<evidence type="ECO:0000313" key="2">
    <source>
        <dbReference type="EMBL" id="TNC15231.1"/>
    </source>
</evidence>
<sequence length="84" mass="9464">MRRKISYDHGHRHDDRHIRASSHVDHTICDGPRLLKADAAMGKAYTALLEIVPKPSIYAMLVASQKRWIAARDTQFGNLVGTLI</sequence>
<evidence type="ECO:0000259" key="1">
    <source>
        <dbReference type="Pfam" id="PF07007"/>
    </source>
</evidence>
<dbReference type="OrthoDB" id="5974484at2"/>